<evidence type="ECO:0000313" key="1">
    <source>
        <dbReference type="EMBL" id="MBO2006838.1"/>
    </source>
</evidence>
<gene>
    <name evidence="1" type="ORF">J4732_10245</name>
</gene>
<dbReference type="AlphaFoldDB" id="A0A939SV80"/>
<dbReference type="EMBL" id="JAGETR010000058">
    <property type="protein sequence ID" value="MBO2006838.1"/>
    <property type="molecule type" value="Genomic_DNA"/>
</dbReference>
<sequence>MHRRRARRQILFPDFDFALALFLLLASTCIVSSGSCSRRCCSLMLSLLLIKGEFTSLLVARPKCGEIQKKVTRVKIRRFFPRILILLAILARRRAAAGCVRGRLML</sequence>
<reference evidence="1" key="1">
    <citation type="submission" date="2021-03" db="EMBL/GenBank/DDBJ databases">
        <title>Molecular epidemiology and mechanisms of colistin and carbapenem resistance in Enterobacteriaceae from clinical isolates, the environment and porcine samples in Pretoria, South Africa.</title>
        <authorList>
            <person name="Bogoshi D."/>
            <person name="Mbelle N.M."/>
            <person name="Naidoo V."/>
            <person name="Osei Sekyere J."/>
        </authorList>
    </citation>
    <scope>NUCLEOTIDE SEQUENCE</scope>
    <source>
        <strain evidence="1">C080</strain>
    </source>
</reference>
<proteinExistence type="predicted"/>
<comment type="caution">
    <text evidence="1">The sequence shown here is derived from an EMBL/GenBank/DDBJ whole genome shotgun (WGS) entry which is preliminary data.</text>
</comment>
<protein>
    <submittedName>
        <fullName evidence="1">Uncharacterized protein</fullName>
    </submittedName>
</protein>
<name>A0A939SV80_SERMA</name>
<organism evidence="1">
    <name type="scientific">Serratia marcescens</name>
    <dbReference type="NCBI Taxonomy" id="615"/>
    <lineage>
        <taxon>Bacteria</taxon>
        <taxon>Pseudomonadati</taxon>
        <taxon>Pseudomonadota</taxon>
        <taxon>Gammaproteobacteria</taxon>
        <taxon>Enterobacterales</taxon>
        <taxon>Yersiniaceae</taxon>
        <taxon>Serratia</taxon>
    </lineage>
</organism>
<accession>A0A939SV80</accession>